<keyword evidence="2" id="KW-0732">Signal</keyword>
<accession>A0ABW6GM79</accession>
<feature type="chain" id="PRO_5045301233" evidence="2">
    <location>
        <begin position="34"/>
        <end position="257"/>
    </location>
</feature>
<name>A0ABW6GM79_9ACTN</name>
<feature type="compositionally biased region" description="Pro residues" evidence="1">
    <location>
        <begin position="220"/>
        <end position="257"/>
    </location>
</feature>
<reference evidence="3 4" key="1">
    <citation type="submission" date="2024-09" db="EMBL/GenBank/DDBJ databases">
        <title>The Natural Products Discovery Center: Release of the First 8490 Sequenced Strains for Exploring Actinobacteria Biosynthetic Diversity.</title>
        <authorList>
            <person name="Kalkreuter E."/>
            <person name="Kautsar S.A."/>
            <person name="Yang D."/>
            <person name="Bader C.D."/>
            <person name="Teijaro C.N."/>
            <person name="Fluegel L."/>
            <person name="Davis C.M."/>
            <person name="Simpson J.R."/>
            <person name="Lauterbach L."/>
            <person name="Steele A.D."/>
            <person name="Gui C."/>
            <person name="Meng S."/>
            <person name="Li G."/>
            <person name="Viehrig K."/>
            <person name="Ye F."/>
            <person name="Su P."/>
            <person name="Kiefer A.F."/>
            <person name="Nichols A."/>
            <person name="Cepeda A.J."/>
            <person name="Yan W."/>
            <person name="Fan B."/>
            <person name="Jiang Y."/>
            <person name="Adhikari A."/>
            <person name="Zheng C.-J."/>
            <person name="Schuster L."/>
            <person name="Cowan T.M."/>
            <person name="Smanski M.J."/>
            <person name="Chevrette M.G."/>
            <person name="De Carvalho L.P.S."/>
            <person name="Shen B."/>
        </authorList>
    </citation>
    <scope>NUCLEOTIDE SEQUENCE [LARGE SCALE GENOMIC DNA]</scope>
    <source>
        <strain evidence="3 4">NPDC058753</strain>
    </source>
</reference>
<dbReference type="Proteomes" id="UP001599542">
    <property type="component" value="Unassembled WGS sequence"/>
</dbReference>
<evidence type="ECO:0000256" key="2">
    <source>
        <dbReference type="SAM" id="SignalP"/>
    </source>
</evidence>
<feature type="region of interest" description="Disordered" evidence="1">
    <location>
        <begin position="213"/>
        <end position="257"/>
    </location>
</feature>
<proteinExistence type="predicted"/>
<organism evidence="3 4">
    <name type="scientific">Kitasatospora phosalacinea</name>
    <dbReference type="NCBI Taxonomy" id="2065"/>
    <lineage>
        <taxon>Bacteria</taxon>
        <taxon>Bacillati</taxon>
        <taxon>Actinomycetota</taxon>
        <taxon>Actinomycetes</taxon>
        <taxon>Kitasatosporales</taxon>
        <taxon>Streptomycetaceae</taxon>
        <taxon>Kitasatospora</taxon>
    </lineage>
</organism>
<comment type="caution">
    <text evidence="3">The sequence shown here is derived from an EMBL/GenBank/DDBJ whole genome shotgun (WGS) entry which is preliminary data.</text>
</comment>
<sequence>MSRRTAAPLAAPLAAALALTALLGGGLAGRADAATGKGTEPAATAAEAKDRPSPGPASVTGTAQIFFAYSPDDDIRFGIDAHSAPWTRPVPDSPFGGLPTDATGTIRISHHVKALDITVTAEGQVDCLVTGGPSASLTAVITRADPEVAGWLGKRIGLSVLDGRGHEPDRLGFSWSVVNEQHGSSDPAQSDVGTCMAPAPFTTVREGGFRVRPADLAPLPSLPAAPPTARPTTPPTVTPTTPPTATPTTPPATPSAG</sequence>
<evidence type="ECO:0000256" key="1">
    <source>
        <dbReference type="SAM" id="MobiDB-lite"/>
    </source>
</evidence>
<gene>
    <name evidence="3" type="ORF">ACFW6T_17735</name>
</gene>
<keyword evidence="4" id="KW-1185">Reference proteome</keyword>
<dbReference type="RefSeq" id="WP_380315191.1">
    <property type="nucleotide sequence ID" value="NZ_JBHYPW010000001.1"/>
</dbReference>
<protein>
    <submittedName>
        <fullName evidence="3">Uncharacterized protein</fullName>
    </submittedName>
</protein>
<dbReference type="EMBL" id="JBHYPX010000034">
    <property type="protein sequence ID" value="MFE1353825.1"/>
    <property type="molecule type" value="Genomic_DNA"/>
</dbReference>
<feature type="region of interest" description="Disordered" evidence="1">
    <location>
        <begin position="30"/>
        <end position="57"/>
    </location>
</feature>
<feature type="signal peptide" evidence="2">
    <location>
        <begin position="1"/>
        <end position="33"/>
    </location>
</feature>
<evidence type="ECO:0000313" key="3">
    <source>
        <dbReference type="EMBL" id="MFE1353825.1"/>
    </source>
</evidence>
<evidence type="ECO:0000313" key="4">
    <source>
        <dbReference type="Proteomes" id="UP001599542"/>
    </source>
</evidence>